<dbReference type="SMART" id="SM00342">
    <property type="entry name" value="HTH_ARAC"/>
    <property type="match status" value="1"/>
</dbReference>
<dbReference type="InterPro" id="IPR018060">
    <property type="entry name" value="HTH_AraC"/>
</dbReference>
<keyword evidence="1" id="KW-0805">Transcription regulation</keyword>
<dbReference type="InterPro" id="IPR009057">
    <property type="entry name" value="Homeodomain-like_sf"/>
</dbReference>
<accession>A0ABT5QSV0</accession>
<keyword evidence="6" id="KW-1185">Reference proteome</keyword>
<dbReference type="Proteomes" id="UP001149821">
    <property type="component" value="Unassembled WGS sequence"/>
</dbReference>
<evidence type="ECO:0000256" key="2">
    <source>
        <dbReference type="ARBA" id="ARBA00023125"/>
    </source>
</evidence>
<dbReference type="PANTHER" id="PTHR46796:SF7">
    <property type="entry name" value="ARAC FAMILY TRANSCRIPTIONAL REGULATOR"/>
    <property type="match status" value="1"/>
</dbReference>
<proteinExistence type="predicted"/>
<organism evidence="5 6">
    <name type="scientific">Enterovibrio qingdaonensis</name>
    <dbReference type="NCBI Taxonomy" id="2899818"/>
    <lineage>
        <taxon>Bacteria</taxon>
        <taxon>Pseudomonadati</taxon>
        <taxon>Pseudomonadota</taxon>
        <taxon>Gammaproteobacteria</taxon>
        <taxon>Vibrionales</taxon>
        <taxon>Vibrionaceae</taxon>
        <taxon>Enterovibrio</taxon>
    </lineage>
</organism>
<feature type="domain" description="HTH araC/xylS-type" evidence="4">
    <location>
        <begin position="210"/>
        <end position="308"/>
    </location>
</feature>
<comment type="caution">
    <text evidence="5">The sequence shown here is derived from an EMBL/GenBank/DDBJ whole genome shotgun (WGS) entry which is preliminary data.</text>
</comment>
<dbReference type="Pfam" id="PF12852">
    <property type="entry name" value="Cupin_6"/>
    <property type="match status" value="1"/>
</dbReference>
<keyword evidence="2" id="KW-0238">DNA-binding</keyword>
<keyword evidence="3" id="KW-0804">Transcription</keyword>
<dbReference type="InterPro" id="IPR050204">
    <property type="entry name" value="AraC_XylS_family_regulators"/>
</dbReference>
<dbReference type="Pfam" id="PF12833">
    <property type="entry name" value="HTH_18"/>
    <property type="match status" value="1"/>
</dbReference>
<dbReference type="RefSeq" id="WP_274144148.1">
    <property type="nucleotide sequence ID" value="NZ_JAJUBB010000018.1"/>
</dbReference>
<dbReference type="SUPFAM" id="SSF46689">
    <property type="entry name" value="Homeodomain-like"/>
    <property type="match status" value="2"/>
</dbReference>
<evidence type="ECO:0000256" key="1">
    <source>
        <dbReference type="ARBA" id="ARBA00023015"/>
    </source>
</evidence>
<sequence>MPQRIKHQQTFNLLADILETLKFRGTIFFSSALSAPWGILLEKLGYPRFHITLHGECYVGTDQDAFLRAKEMDIFLLPNGDAHWIADDPNNPKTPSERAVNACELKSPLFQHGPTTHKLICGMVQFDEGLSHPIMDALPSVIHVEGIEHDSTLWRLVQLIDAEIREAETINSPMADRLTEVLFLKLLQFHVDEHHETFGFLRAIRDKRIHQALTLLHENPANDWTLEELGRGVGMSKATLVRHFQDAMGMAPMAYLNHWRRLKAYHALRYTNDSMDKIAVSLGFTSGRTLSRSLVRELGLSPADIRNLSSPSNPNK</sequence>
<name>A0ABT5QSV0_9GAMM</name>
<reference evidence="5" key="1">
    <citation type="submission" date="2021-12" db="EMBL/GenBank/DDBJ databases">
        <title>Enterovibrio ZSDZ35 sp. nov. and Enterovibrio ZSDZ42 sp. nov., isolated from coastal seawater in Qingdao.</title>
        <authorList>
            <person name="Zhang P."/>
        </authorList>
    </citation>
    <scope>NUCLEOTIDE SEQUENCE</scope>
    <source>
        <strain evidence="5">ZSDZ35</strain>
    </source>
</reference>
<dbReference type="EMBL" id="JAJUBB010000018">
    <property type="protein sequence ID" value="MDD1783361.1"/>
    <property type="molecule type" value="Genomic_DNA"/>
</dbReference>
<dbReference type="InterPro" id="IPR032783">
    <property type="entry name" value="AraC_lig"/>
</dbReference>
<dbReference type="Gene3D" id="1.10.10.60">
    <property type="entry name" value="Homeodomain-like"/>
    <property type="match status" value="1"/>
</dbReference>
<gene>
    <name evidence="5" type="ORF">LRP49_19505</name>
</gene>
<dbReference type="PROSITE" id="PS01124">
    <property type="entry name" value="HTH_ARAC_FAMILY_2"/>
    <property type="match status" value="1"/>
</dbReference>
<evidence type="ECO:0000313" key="6">
    <source>
        <dbReference type="Proteomes" id="UP001149821"/>
    </source>
</evidence>
<protein>
    <submittedName>
        <fullName evidence="5">AraC family transcriptional regulator</fullName>
    </submittedName>
</protein>
<dbReference type="PANTHER" id="PTHR46796">
    <property type="entry name" value="HTH-TYPE TRANSCRIPTIONAL ACTIVATOR RHAS-RELATED"/>
    <property type="match status" value="1"/>
</dbReference>
<evidence type="ECO:0000256" key="3">
    <source>
        <dbReference type="ARBA" id="ARBA00023163"/>
    </source>
</evidence>
<evidence type="ECO:0000259" key="4">
    <source>
        <dbReference type="PROSITE" id="PS01124"/>
    </source>
</evidence>
<evidence type="ECO:0000313" key="5">
    <source>
        <dbReference type="EMBL" id="MDD1783361.1"/>
    </source>
</evidence>